<evidence type="ECO:0000313" key="2">
    <source>
        <dbReference type="EMBL" id="KAK9705411.1"/>
    </source>
</evidence>
<dbReference type="Proteomes" id="UP001443914">
    <property type="component" value="Unassembled WGS sequence"/>
</dbReference>
<sequence>MMEDHPESDSGDAYADEDIIVSENMKTSPPKQKRWRGPTKLKKLESKGPFPLEWDKGGCPTGQYATSFASYYGRRVRSQVNINFDDWDKDVDVGLKNLLCQDIVQKYLANKRHKPFVLSSCWSKWKDFKGKLTHKYIRKKHPKYDSPTDCYSYIEPVDWEKFKKPQETEEFKEKSKKASDSRKQNEHPHLMGRRGYNQRAAEWIAEASTSSSTSGSISSLVLDRSWRWIKGMTKSDGKIPNEKTQNVSDKMTEWQKKVELGEFVPNRVSIDRVLEGTAPLHVPTQYLERVADADGNLIQWPKELIMIGEESLSISPSSANKEKQVSKVLPSKVFFFETNKTIFLMEEDIGQPLCMAFLNVLCIQLFMMYLQKHCEEPNEGLSSIAFLCPTIVSQIGDDTARNDQVMKYVENSLLKMKDVGVVLVPFCQAMHWTLIILCPLTQEAYFL</sequence>
<dbReference type="AlphaFoldDB" id="A0AAW1JNI2"/>
<evidence type="ECO:0008006" key="4">
    <source>
        <dbReference type="Google" id="ProtNLM"/>
    </source>
</evidence>
<reference evidence="2" key="1">
    <citation type="submission" date="2024-03" db="EMBL/GenBank/DDBJ databases">
        <title>WGS assembly of Saponaria officinalis var. Norfolk2.</title>
        <authorList>
            <person name="Jenkins J."/>
            <person name="Shu S."/>
            <person name="Grimwood J."/>
            <person name="Barry K."/>
            <person name="Goodstein D."/>
            <person name="Schmutz J."/>
            <person name="Leebens-Mack J."/>
            <person name="Osbourn A."/>
        </authorList>
    </citation>
    <scope>NUCLEOTIDE SEQUENCE [LARGE SCALE GENOMIC DNA]</scope>
    <source>
        <strain evidence="2">JIC</strain>
    </source>
</reference>
<dbReference type="InterPro" id="IPR038765">
    <property type="entry name" value="Papain-like_cys_pep_sf"/>
</dbReference>
<accession>A0AAW1JNI2</accession>
<feature type="compositionally biased region" description="Basic residues" evidence="1">
    <location>
        <begin position="31"/>
        <end position="40"/>
    </location>
</feature>
<organism evidence="2 3">
    <name type="scientific">Saponaria officinalis</name>
    <name type="common">Common soapwort</name>
    <name type="synonym">Lychnis saponaria</name>
    <dbReference type="NCBI Taxonomy" id="3572"/>
    <lineage>
        <taxon>Eukaryota</taxon>
        <taxon>Viridiplantae</taxon>
        <taxon>Streptophyta</taxon>
        <taxon>Embryophyta</taxon>
        <taxon>Tracheophyta</taxon>
        <taxon>Spermatophyta</taxon>
        <taxon>Magnoliopsida</taxon>
        <taxon>eudicotyledons</taxon>
        <taxon>Gunneridae</taxon>
        <taxon>Pentapetalae</taxon>
        <taxon>Caryophyllales</taxon>
        <taxon>Caryophyllaceae</taxon>
        <taxon>Caryophylleae</taxon>
        <taxon>Saponaria</taxon>
    </lineage>
</organism>
<protein>
    <recommendedName>
        <fullName evidence="4">Ubiquitin-like protease family profile domain-containing protein</fullName>
    </recommendedName>
</protein>
<proteinExistence type="predicted"/>
<dbReference type="Gene3D" id="3.40.395.10">
    <property type="entry name" value="Adenoviral Proteinase, Chain A"/>
    <property type="match status" value="1"/>
</dbReference>
<evidence type="ECO:0000313" key="3">
    <source>
        <dbReference type="Proteomes" id="UP001443914"/>
    </source>
</evidence>
<feature type="region of interest" description="Disordered" evidence="1">
    <location>
        <begin position="165"/>
        <end position="195"/>
    </location>
</feature>
<dbReference type="SUPFAM" id="SSF54001">
    <property type="entry name" value="Cysteine proteinases"/>
    <property type="match status" value="1"/>
</dbReference>
<comment type="caution">
    <text evidence="2">The sequence shown here is derived from an EMBL/GenBank/DDBJ whole genome shotgun (WGS) entry which is preliminary data.</text>
</comment>
<name>A0AAW1JNI2_SAPOF</name>
<evidence type="ECO:0000256" key="1">
    <source>
        <dbReference type="SAM" id="MobiDB-lite"/>
    </source>
</evidence>
<dbReference type="EMBL" id="JBDFQZ010000007">
    <property type="protein sequence ID" value="KAK9705411.1"/>
    <property type="molecule type" value="Genomic_DNA"/>
</dbReference>
<feature type="compositionally biased region" description="Basic and acidic residues" evidence="1">
    <location>
        <begin position="165"/>
        <end position="189"/>
    </location>
</feature>
<dbReference type="PANTHER" id="PTHR33018:SF31">
    <property type="entry name" value="TRANSPOSASE, PTTA_EN_SPM, PLANT"/>
    <property type="match status" value="1"/>
</dbReference>
<feature type="region of interest" description="Disordered" evidence="1">
    <location>
        <begin position="1"/>
        <end position="40"/>
    </location>
</feature>
<dbReference type="PANTHER" id="PTHR33018">
    <property type="entry name" value="OS10G0338966 PROTEIN-RELATED"/>
    <property type="match status" value="1"/>
</dbReference>
<gene>
    <name evidence="2" type="ORF">RND81_07G054800</name>
</gene>
<keyword evidence="3" id="KW-1185">Reference proteome</keyword>